<dbReference type="NCBIfam" id="NF001995">
    <property type="entry name" value="PRK00794.1-1"/>
    <property type="match status" value="1"/>
</dbReference>
<accession>K9HCS1</accession>
<keyword evidence="2" id="KW-1005">Bacterial flagellum biogenesis</keyword>
<comment type="caution">
    <text evidence="5">The sequence shown here is derived from an EMBL/GenBank/DDBJ whole genome shotgun (WGS) entry which is preliminary data.</text>
</comment>
<feature type="region of interest" description="Disordered" evidence="4">
    <location>
        <begin position="146"/>
        <end position="168"/>
    </location>
</feature>
<keyword evidence="6" id="KW-1185">Reference proteome</keyword>
<dbReference type="GO" id="GO:0006402">
    <property type="term" value="P:mRNA catabolic process"/>
    <property type="evidence" value="ECO:0007669"/>
    <property type="project" value="InterPro"/>
</dbReference>
<keyword evidence="1" id="KW-0678">Repressor</keyword>
<evidence type="ECO:0000256" key="2">
    <source>
        <dbReference type="ARBA" id="ARBA00022795"/>
    </source>
</evidence>
<dbReference type="GO" id="GO:0048027">
    <property type="term" value="F:mRNA 5'-UTR binding"/>
    <property type="evidence" value="ECO:0007669"/>
    <property type="project" value="InterPro"/>
</dbReference>
<dbReference type="InterPro" id="IPR009967">
    <property type="entry name" value="Flagellum_FlbT"/>
</dbReference>
<organism evidence="5 6">
    <name type="scientific">Caenispirillum salinarum AK4</name>
    <dbReference type="NCBI Taxonomy" id="1238182"/>
    <lineage>
        <taxon>Bacteria</taxon>
        <taxon>Pseudomonadati</taxon>
        <taxon>Pseudomonadota</taxon>
        <taxon>Alphaproteobacteria</taxon>
        <taxon>Rhodospirillales</taxon>
        <taxon>Novispirillaceae</taxon>
        <taxon>Caenispirillum</taxon>
    </lineage>
</organism>
<dbReference type="AlphaFoldDB" id="K9HCS1"/>
<evidence type="ECO:0000256" key="4">
    <source>
        <dbReference type="SAM" id="MobiDB-lite"/>
    </source>
</evidence>
<dbReference type="GO" id="GO:0044781">
    <property type="term" value="P:bacterial-type flagellum organization"/>
    <property type="evidence" value="ECO:0007669"/>
    <property type="project" value="UniProtKB-KW"/>
</dbReference>
<evidence type="ECO:0000313" key="6">
    <source>
        <dbReference type="Proteomes" id="UP000009881"/>
    </source>
</evidence>
<dbReference type="Pfam" id="PF07378">
    <property type="entry name" value="FlbT"/>
    <property type="match status" value="1"/>
</dbReference>
<protein>
    <submittedName>
        <fullName evidence="5">FlbT protein</fullName>
    </submittedName>
</protein>
<evidence type="ECO:0000313" key="5">
    <source>
        <dbReference type="EMBL" id="EKV26546.1"/>
    </source>
</evidence>
<dbReference type="eggNOG" id="COG5443">
    <property type="taxonomic scope" value="Bacteria"/>
</dbReference>
<dbReference type="STRING" id="1238182.C882_2319"/>
<dbReference type="Proteomes" id="UP000009881">
    <property type="component" value="Unassembled WGS sequence"/>
</dbReference>
<keyword evidence="3" id="KW-0694">RNA-binding</keyword>
<dbReference type="RefSeq" id="WP_009542714.1">
    <property type="nucleotide sequence ID" value="NZ_ANHY01000029.1"/>
</dbReference>
<gene>
    <name evidence="5" type="ORF">C882_2319</name>
</gene>
<evidence type="ECO:0000256" key="1">
    <source>
        <dbReference type="ARBA" id="ARBA00022491"/>
    </source>
</evidence>
<proteinExistence type="predicted"/>
<name>K9HCS1_9PROT</name>
<dbReference type="OrthoDB" id="8561314at2"/>
<dbReference type="EMBL" id="ANHY01000029">
    <property type="protein sequence ID" value="EKV26546.1"/>
    <property type="molecule type" value="Genomic_DNA"/>
</dbReference>
<evidence type="ECO:0000256" key="3">
    <source>
        <dbReference type="ARBA" id="ARBA00022884"/>
    </source>
</evidence>
<reference evidence="5 6" key="1">
    <citation type="journal article" date="2013" name="Genome Announc.">
        <title>Draft Genome Sequence of an Alphaproteobacterium, Caenispirillum salinarum AK4(T), Isolated from a Solar Saltern.</title>
        <authorList>
            <person name="Khatri I."/>
            <person name="Singh A."/>
            <person name="Korpole S."/>
            <person name="Pinnaka A.K."/>
            <person name="Subramanian S."/>
        </authorList>
    </citation>
    <scope>NUCLEOTIDE SEQUENCE [LARGE SCALE GENOMIC DNA]</scope>
    <source>
        <strain evidence="5 6">AK4</strain>
    </source>
</reference>
<sequence>MALKLNLKPGEKIVINGAVIVNGDRKASLGVKNFANILRESDVMQEEEANTPTKRAYFAAQLMLLDPEHRADYEVPFRRYMKDLIGAFTNRDMLDLLQLALEHHDAGDYYKILAVLRKVISYEEVLLQSIEARPLPPLVDVIEEEDAARHKRGRRSSPEGVEERDDHQ</sequence>
<dbReference type="GO" id="GO:1902209">
    <property type="term" value="P:negative regulation of bacterial-type flagellum assembly"/>
    <property type="evidence" value="ECO:0007669"/>
    <property type="project" value="InterPro"/>
</dbReference>